<dbReference type="Proteomes" id="UP000233440">
    <property type="component" value="Unassembled WGS sequence"/>
</dbReference>
<evidence type="ECO:0000313" key="2">
    <source>
        <dbReference type="EMBL" id="PKR85084.1"/>
    </source>
</evidence>
<dbReference type="EMBL" id="PIQO01000006">
    <property type="protein sequence ID" value="PKR85084.1"/>
    <property type="molecule type" value="Genomic_DNA"/>
</dbReference>
<evidence type="ECO:0000313" key="3">
    <source>
        <dbReference type="Proteomes" id="UP000233440"/>
    </source>
</evidence>
<feature type="domain" description="LysM" evidence="1">
    <location>
        <begin position="51"/>
        <end position="104"/>
    </location>
</feature>
<reference evidence="2 3" key="1">
    <citation type="submission" date="2017-11" db="EMBL/GenBank/DDBJ databases">
        <title>Bacillus camelliae sp. nov., isolated from pu'er tea.</title>
        <authorList>
            <person name="Niu L."/>
        </authorList>
    </citation>
    <scope>NUCLEOTIDE SEQUENCE [LARGE SCALE GENOMIC DNA]</scope>
    <source>
        <strain evidence="2 3">7578-1</strain>
    </source>
</reference>
<dbReference type="Gene3D" id="3.10.350.10">
    <property type="entry name" value="LysM domain"/>
    <property type="match status" value="1"/>
</dbReference>
<keyword evidence="3" id="KW-1185">Reference proteome</keyword>
<comment type="caution">
    <text evidence="2">The sequence shown here is derived from an EMBL/GenBank/DDBJ whole genome shotgun (WGS) entry which is preliminary data.</text>
</comment>
<dbReference type="InterPro" id="IPR018392">
    <property type="entry name" value="LysM"/>
</dbReference>
<dbReference type="InterPro" id="IPR036779">
    <property type="entry name" value="LysM_dom_sf"/>
</dbReference>
<dbReference type="OrthoDB" id="2691912at2"/>
<organism evidence="2 3">
    <name type="scientific">Heyndrickxia camelliae</name>
    <dbReference type="NCBI Taxonomy" id="1707093"/>
    <lineage>
        <taxon>Bacteria</taxon>
        <taxon>Bacillati</taxon>
        <taxon>Bacillota</taxon>
        <taxon>Bacilli</taxon>
        <taxon>Bacillales</taxon>
        <taxon>Bacillaceae</taxon>
        <taxon>Heyndrickxia</taxon>
    </lineage>
</organism>
<name>A0A2N3LKL7_9BACI</name>
<proteinExistence type="predicted"/>
<accession>A0A2N3LKL7</accession>
<sequence length="107" mass="11961">MLKKFVALVAAIIVLYSVYYDLKIGTIPSVTHASEVKTPSQNTTKPTTPYEKKIVQPGDTVLTIVEQLQKGSLSVSMDKVITDFQKLNNGIKPEEIQIGQEYKFPIY</sequence>
<evidence type="ECO:0000259" key="1">
    <source>
        <dbReference type="PROSITE" id="PS51782"/>
    </source>
</evidence>
<dbReference type="PROSITE" id="PS51782">
    <property type="entry name" value="LYSM"/>
    <property type="match status" value="1"/>
</dbReference>
<gene>
    <name evidence="2" type="ORF">CWO92_09975</name>
</gene>
<dbReference type="AlphaFoldDB" id="A0A2N3LKL7"/>
<protein>
    <recommendedName>
        <fullName evidence="1">LysM domain-containing protein</fullName>
    </recommendedName>
</protein>
<dbReference type="CDD" id="cd00118">
    <property type="entry name" value="LysM"/>
    <property type="match status" value="1"/>
</dbReference>